<evidence type="ECO:0000313" key="3">
    <source>
        <dbReference type="Proteomes" id="UP000231282"/>
    </source>
</evidence>
<dbReference type="EMBL" id="PEZH01000026">
    <property type="protein sequence ID" value="PIS15140.1"/>
    <property type="molecule type" value="Genomic_DNA"/>
</dbReference>
<comment type="caution">
    <text evidence="2">The sequence shown here is derived from an EMBL/GenBank/DDBJ whole genome shotgun (WGS) entry which is preliminary data.</text>
</comment>
<evidence type="ECO:0000256" key="1">
    <source>
        <dbReference type="SAM" id="MobiDB-lite"/>
    </source>
</evidence>
<sequence>MEKNQKDNQGSNKQSNYFDGTAGPEELAHLQDLIEKLTDKELADLAKRVGIKFYPPPGEEVSREDYEIVIDESDREVFYREYRKIIEAKKSSKR</sequence>
<accession>A0A2H0WR63</accession>
<organism evidence="2 3">
    <name type="scientific">Candidatus Shapirobacteria bacterium CG09_land_8_20_14_0_10_38_17</name>
    <dbReference type="NCBI Taxonomy" id="1974884"/>
    <lineage>
        <taxon>Bacteria</taxon>
        <taxon>Candidatus Shapironibacteriota</taxon>
    </lineage>
</organism>
<feature type="region of interest" description="Disordered" evidence="1">
    <location>
        <begin position="1"/>
        <end position="24"/>
    </location>
</feature>
<dbReference type="AlphaFoldDB" id="A0A2H0WR63"/>
<dbReference type="Proteomes" id="UP000231282">
    <property type="component" value="Unassembled WGS sequence"/>
</dbReference>
<reference evidence="3" key="1">
    <citation type="submission" date="2017-09" db="EMBL/GenBank/DDBJ databases">
        <title>Depth-based differentiation of microbial function through sediment-hosted aquifers and enrichment of novel symbionts in the deep terrestrial subsurface.</title>
        <authorList>
            <person name="Probst A.J."/>
            <person name="Ladd B."/>
            <person name="Jarett J.K."/>
            <person name="Geller-Mcgrath D.E."/>
            <person name="Sieber C.M.K."/>
            <person name="Emerson J.B."/>
            <person name="Anantharaman K."/>
            <person name="Thomas B.C."/>
            <person name="Malmstrom R."/>
            <person name="Stieglmeier M."/>
            <person name="Klingl A."/>
            <person name="Woyke T."/>
            <person name="Ryan C.M."/>
            <person name="Banfield J.F."/>
        </authorList>
    </citation>
    <scope>NUCLEOTIDE SEQUENCE [LARGE SCALE GENOMIC DNA]</scope>
</reference>
<name>A0A2H0WR63_9BACT</name>
<evidence type="ECO:0000313" key="2">
    <source>
        <dbReference type="EMBL" id="PIS15140.1"/>
    </source>
</evidence>
<feature type="compositionally biased region" description="Polar residues" evidence="1">
    <location>
        <begin position="7"/>
        <end position="18"/>
    </location>
</feature>
<protein>
    <submittedName>
        <fullName evidence="2">Uncharacterized protein</fullName>
    </submittedName>
</protein>
<proteinExistence type="predicted"/>
<gene>
    <name evidence="2" type="ORF">COT63_01520</name>
</gene>